<protein>
    <submittedName>
        <fullName evidence="1">Uncharacterized protein</fullName>
    </submittedName>
</protein>
<evidence type="ECO:0000313" key="1">
    <source>
        <dbReference type="EMBL" id="TKW21919.1"/>
    </source>
</evidence>
<accession>A0A4U6V4W6</accession>
<sequence>MGAASFTPVSSSLPRNLTLTVTLPVDAFNSDSNSQTGMNSSDVCRRGYRMSFPRGDALRVFHHADNTFACPVCSSTRHRWRILNEVMDHVLGMAKSVPLRGENKKKWSRHRVVARNEGWME</sequence>
<reference evidence="1" key="1">
    <citation type="submission" date="2019-03" db="EMBL/GenBank/DDBJ databases">
        <title>WGS assembly of Setaria viridis.</title>
        <authorList>
            <person name="Huang P."/>
            <person name="Jenkins J."/>
            <person name="Grimwood J."/>
            <person name="Barry K."/>
            <person name="Healey A."/>
            <person name="Mamidi S."/>
            <person name="Sreedasyam A."/>
            <person name="Shu S."/>
            <person name="Feldman M."/>
            <person name="Wu J."/>
            <person name="Yu Y."/>
            <person name="Chen C."/>
            <person name="Johnson J."/>
            <person name="Rokhsar D."/>
            <person name="Baxter I."/>
            <person name="Schmutz J."/>
            <person name="Brutnell T."/>
            <person name="Kellogg E."/>
        </authorList>
    </citation>
    <scope>NUCLEOTIDE SEQUENCE [LARGE SCALE GENOMIC DNA]</scope>
</reference>
<proteinExistence type="predicted"/>
<gene>
    <name evidence="1" type="ORF">SEVIR_4G153100v2</name>
</gene>
<dbReference type="Gramene" id="TKW21919">
    <property type="protein sequence ID" value="TKW21919"/>
    <property type="gene ID" value="SEVIR_4G153100v2"/>
</dbReference>
<organism evidence="1 2">
    <name type="scientific">Setaria viridis</name>
    <name type="common">Green bristlegrass</name>
    <name type="synonym">Setaria italica subsp. viridis</name>
    <dbReference type="NCBI Taxonomy" id="4556"/>
    <lineage>
        <taxon>Eukaryota</taxon>
        <taxon>Viridiplantae</taxon>
        <taxon>Streptophyta</taxon>
        <taxon>Embryophyta</taxon>
        <taxon>Tracheophyta</taxon>
        <taxon>Spermatophyta</taxon>
        <taxon>Magnoliopsida</taxon>
        <taxon>Liliopsida</taxon>
        <taxon>Poales</taxon>
        <taxon>Poaceae</taxon>
        <taxon>PACMAD clade</taxon>
        <taxon>Panicoideae</taxon>
        <taxon>Panicodae</taxon>
        <taxon>Paniceae</taxon>
        <taxon>Cenchrinae</taxon>
        <taxon>Setaria</taxon>
    </lineage>
</organism>
<dbReference type="Proteomes" id="UP000298652">
    <property type="component" value="Chromosome 4"/>
</dbReference>
<dbReference type="AlphaFoldDB" id="A0A4U6V4W6"/>
<dbReference type="OMA" id="RHADNTF"/>
<dbReference type="EMBL" id="CM016555">
    <property type="protein sequence ID" value="TKW21919.1"/>
    <property type="molecule type" value="Genomic_DNA"/>
</dbReference>
<name>A0A4U6V4W6_SETVI</name>
<keyword evidence="2" id="KW-1185">Reference proteome</keyword>
<evidence type="ECO:0000313" key="2">
    <source>
        <dbReference type="Proteomes" id="UP000298652"/>
    </source>
</evidence>